<protein>
    <recommendedName>
        <fullName evidence="6">Methylmalonyl-CoA mutase alpha/beta chain catalytic domain-containing protein</fullName>
    </recommendedName>
</protein>
<dbReference type="Gene3D" id="3.20.20.240">
    <property type="entry name" value="Methylmalonyl-CoA mutase"/>
    <property type="match status" value="2"/>
</dbReference>
<sequence length="549" mass="61079">MTIDKMKQTTFNKATLGEWEQVALKSLKGKTLDSLSTKTLEDIILKPLYSLADVAYIPTSQTDIVRKAKSSSEWAIAQLAEGATSEEVLVDIKESLGKGNNVIHYKVEKDHLWNAAQIEEWKVLLAEHPTILDVMNNRSFLNHFTDLKGLVKGATDADLPNARTYFLDGSNIHQAGGDAVSELASVLVQADALARQTSIGELVSKAFVQFSVDTHFFMEIAKIRAFRILWQAFGEGFGHQNIEAIPVHAETSLRSFSVLDAHVNILRAGNSALAAVLGGADSVTTYPHDYLTGVTPTSNRIARNMQLVLKEETHIQRVIDAAGGSYYVESLTKELVEKAWTYFLELMQEETIEDREAKLLARANEKWEQQLKLLATRKKSLIGTNTYANPADVLPNAIKQTDYKRLAEPFEKLRKAFHKSPLNTAIIPYGLLKEYKGRMDFVSSYLIALGISPVVAPENLKPFDLQKWIDEQRIHYVVFVGNDEQTAGLVPALLNEQLSVPMDVAGKFEEYEDWLDAGLSGRIYAGQSLLEKGQQLLALAKKEDSNVNA</sequence>
<dbReference type="EMBL" id="VDGG01000014">
    <property type="protein sequence ID" value="TQR15576.1"/>
    <property type="molecule type" value="Genomic_DNA"/>
</dbReference>
<dbReference type="Pfam" id="PF01642">
    <property type="entry name" value="MM_CoA_mutase"/>
    <property type="match status" value="1"/>
</dbReference>
<evidence type="ECO:0000256" key="1">
    <source>
        <dbReference type="ARBA" id="ARBA00001922"/>
    </source>
</evidence>
<evidence type="ECO:0000259" key="6">
    <source>
        <dbReference type="Pfam" id="PF01642"/>
    </source>
</evidence>
<name>A0A544TDW0_9BACI</name>
<evidence type="ECO:0000256" key="2">
    <source>
        <dbReference type="ARBA" id="ARBA00008465"/>
    </source>
</evidence>
<organism evidence="7 8">
    <name type="scientific">Psychrobacillus soli</name>
    <dbReference type="NCBI Taxonomy" id="1543965"/>
    <lineage>
        <taxon>Bacteria</taxon>
        <taxon>Bacillati</taxon>
        <taxon>Bacillota</taxon>
        <taxon>Bacilli</taxon>
        <taxon>Bacillales</taxon>
        <taxon>Bacillaceae</taxon>
        <taxon>Psychrobacillus</taxon>
    </lineage>
</organism>
<comment type="cofactor">
    <cofactor evidence="1">
        <name>adenosylcob(III)alamin</name>
        <dbReference type="ChEBI" id="CHEBI:18408"/>
    </cofactor>
</comment>
<keyword evidence="4" id="KW-0413">Isomerase</keyword>
<dbReference type="SUPFAM" id="SSF52242">
    <property type="entry name" value="Cobalamin (vitamin B12)-binding domain"/>
    <property type="match status" value="1"/>
</dbReference>
<dbReference type="AlphaFoldDB" id="A0A544TDW0"/>
<dbReference type="GO" id="GO:0031419">
    <property type="term" value="F:cobalamin binding"/>
    <property type="evidence" value="ECO:0007669"/>
    <property type="project" value="UniProtKB-KW"/>
</dbReference>
<keyword evidence="8" id="KW-1185">Reference proteome</keyword>
<evidence type="ECO:0000256" key="3">
    <source>
        <dbReference type="ARBA" id="ARBA00022628"/>
    </source>
</evidence>
<dbReference type="InterPro" id="IPR016176">
    <property type="entry name" value="Cbl-dep_enz_cat"/>
</dbReference>
<dbReference type="SUPFAM" id="SSF51703">
    <property type="entry name" value="Cobalamin (vitamin B12)-dependent enzymes"/>
    <property type="match status" value="1"/>
</dbReference>
<reference evidence="7 8" key="1">
    <citation type="submission" date="2019-05" db="EMBL/GenBank/DDBJ databases">
        <title>Psychrobacillus vulpis sp. nov., a new species isolated from feces of a red fox that inhabits in The Tablas de Daimiel Natural Park, Albacete, Spain.</title>
        <authorList>
            <person name="Rodriguez M."/>
            <person name="Reina J.C."/>
            <person name="Bejar V."/>
            <person name="Llamas I."/>
        </authorList>
    </citation>
    <scope>NUCLEOTIDE SEQUENCE [LARGE SCALE GENOMIC DNA]</scope>
    <source>
        <strain evidence="7 8">NHI-2</strain>
    </source>
</reference>
<feature type="domain" description="Methylmalonyl-CoA mutase alpha/beta chain catalytic" evidence="6">
    <location>
        <begin position="157"/>
        <end position="412"/>
    </location>
</feature>
<proteinExistence type="inferred from homology"/>
<dbReference type="GO" id="GO:0019678">
    <property type="term" value="P:propionate metabolic process, methylmalonyl pathway"/>
    <property type="evidence" value="ECO:0007669"/>
    <property type="project" value="TreeGrafter"/>
</dbReference>
<comment type="similarity">
    <text evidence="2">Belongs to the methylmalonyl-CoA mutase family.</text>
</comment>
<comment type="caution">
    <text evidence="7">The sequence shown here is derived from an EMBL/GenBank/DDBJ whole genome shotgun (WGS) entry which is preliminary data.</text>
</comment>
<keyword evidence="5" id="KW-0170">Cobalt</keyword>
<dbReference type="GO" id="GO:0005737">
    <property type="term" value="C:cytoplasm"/>
    <property type="evidence" value="ECO:0007669"/>
    <property type="project" value="TreeGrafter"/>
</dbReference>
<dbReference type="GO" id="GO:0046872">
    <property type="term" value="F:metal ion binding"/>
    <property type="evidence" value="ECO:0007669"/>
    <property type="project" value="InterPro"/>
</dbReference>
<keyword evidence="3" id="KW-0846">Cobalamin</keyword>
<accession>A0A544TDW0</accession>
<evidence type="ECO:0000256" key="5">
    <source>
        <dbReference type="ARBA" id="ARBA00023285"/>
    </source>
</evidence>
<gene>
    <name evidence="7" type="ORF">FG383_08205</name>
</gene>
<dbReference type="Gene3D" id="3.40.50.280">
    <property type="entry name" value="Cobalamin-binding domain"/>
    <property type="match status" value="1"/>
</dbReference>
<dbReference type="RefSeq" id="WP_142606771.1">
    <property type="nucleotide sequence ID" value="NZ_VDGG01000014.1"/>
</dbReference>
<dbReference type="Proteomes" id="UP000318937">
    <property type="component" value="Unassembled WGS sequence"/>
</dbReference>
<dbReference type="OrthoDB" id="9762378at2"/>
<dbReference type="GO" id="GO:0004494">
    <property type="term" value="F:methylmalonyl-CoA mutase activity"/>
    <property type="evidence" value="ECO:0007669"/>
    <property type="project" value="UniProtKB-EC"/>
</dbReference>
<dbReference type="InterPro" id="IPR036724">
    <property type="entry name" value="Cobalamin-bd_sf"/>
</dbReference>
<evidence type="ECO:0000256" key="4">
    <source>
        <dbReference type="ARBA" id="ARBA00023235"/>
    </source>
</evidence>
<dbReference type="InterPro" id="IPR006099">
    <property type="entry name" value="MeMalonylCoA_mutase_a/b_cat"/>
</dbReference>
<evidence type="ECO:0000313" key="7">
    <source>
        <dbReference type="EMBL" id="TQR15576.1"/>
    </source>
</evidence>
<evidence type="ECO:0000313" key="8">
    <source>
        <dbReference type="Proteomes" id="UP000318937"/>
    </source>
</evidence>
<dbReference type="PANTHER" id="PTHR48101">
    <property type="entry name" value="METHYLMALONYL-COA MUTASE, MITOCHONDRIAL-RELATED"/>
    <property type="match status" value="1"/>
</dbReference>